<gene>
    <name evidence="3" type="ORF">B0A50_05584</name>
</gene>
<keyword evidence="4" id="KW-1185">Reference proteome</keyword>
<feature type="compositionally biased region" description="Gly residues" evidence="1">
    <location>
        <begin position="191"/>
        <end position="204"/>
    </location>
</feature>
<evidence type="ECO:0000256" key="2">
    <source>
        <dbReference type="SAM" id="Phobius"/>
    </source>
</evidence>
<evidence type="ECO:0000313" key="4">
    <source>
        <dbReference type="Proteomes" id="UP000308549"/>
    </source>
</evidence>
<evidence type="ECO:0000256" key="1">
    <source>
        <dbReference type="SAM" id="MobiDB-lite"/>
    </source>
</evidence>
<feature type="compositionally biased region" description="Low complexity" evidence="1">
    <location>
        <begin position="328"/>
        <end position="341"/>
    </location>
</feature>
<keyword evidence="2" id="KW-0812">Transmembrane</keyword>
<proteinExistence type="predicted"/>
<keyword evidence="2" id="KW-0472">Membrane</keyword>
<dbReference type="OrthoDB" id="5101370at2759"/>
<feature type="compositionally biased region" description="Low complexity" evidence="1">
    <location>
        <begin position="173"/>
        <end position="185"/>
    </location>
</feature>
<feature type="transmembrane region" description="Helical" evidence="2">
    <location>
        <begin position="389"/>
        <end position="406"/>
    </location>
</feature>
<feature type="region of interest" description="Disordered" evidence="1">
    <location>
        <begin position="173"/>
        <end position="341"/>
    </location>
</feature>
<feature type="compositionally biased region" description="Low complexity" evidence="1">
    <location>
        <begin position="270"/>
        <end position="283"/>
    </location>
</feature>
<dbReference type="EMBL" id="NAJL01000032">
    <property type="protein sequence ID" value="TKA25829.1"/>
    <property type="molecule type" value="Genomic_DNA"/>
</dbReference>
<name>A0A4V5N415_9PEZI</name>
<protein>
    <submittedName>
        <fullName evidence="3">Uncharacterized protein</fullName>
    </submittedName>
</protein>
<dbReference type="Proteomes" id="UP000308549">
    <property type="component" value="Unassembled WGS sequence"/>
</dbReference>
<keyword evidence="2" id="KW-1133">Transmembrane helix</keyword>
<comment type="caution">
    <text evidence="3">The sequence shown here is derived from an EMBL/GenBank/DDBJ whole genome shotgun (WGS) entry which is preliminary data.</text>
</comment>
<feature type="compositionally biased region" description="Low complexity" evidence="1">
    <location>
        <begin position="297"/>
        <end position="316"/>
    </location>
</feature>
<organism evidence="3 4">
    <name type="scientific">Salinomyces thailandicus</name>
    <dbReference type="NCBI Taxonomy" id="706561"/>
    <lineage>
        <taxon>Eukaryota</taxon>
        <taxon>Fungi</taxon>
        <taxon>Dikarya</taxon>
        <taxon>Ascomycota</taxon>
        <taxon>Pezizomycotina</taxon>
        <taxon>Dothideomycetes</taxon>
        <taxon>Dothideomycetidae</taxon>
        <taxon>Mycosphaerellales</taxon>
        <taxon>Teratosphaeriaceae</taxon>
        <taxon>Salinomyces</taxon>
    </lineage>
</organism>
<accession>A0A4V5N415</accession>
<feature type="compositionally biased region" description="Low complexity" evidence="1">
    <location>
        <begin position="205"/>
        <end position="226"/>
    </location>
</feature>
<reference evidence="3 4" key="1">
    <citation type="submission" date="2017-03" db="EMBL/GenBank/DDBJ databases">
        <title>Genomes of endolithic fungi from Antarctica.</title>
        <authorList>
            <person name="Coleine C."/>
            <person name="Masonjones S."/>
            <person name="Stajich J.E."/>
        </authorList>
    </citation>
    <scope>NUCLEOTIDE SEQUENCE [LARGE SCALE GENOMIC DNA]</scope>
    <source>
        <strain evidence="3 4">CCFEE 6315</strain>
    </source>
</reference>
<evidence type="ECO:0000313" key="3">
    <source>
        <dbReference type="EMBL" id="TKA25829.1"/>
    </source>
</evidence>
<sequence length="407" mass="38276">MKVRRSAAAAALAASGTYAQTTPGAYLPESSPTSSSTGSTSYLTVTYDDCSSMPMETMITVTNGVTITYCPECEMQASSKPAGPGYTTTYTTTYMSLCPTGVVPATYTVTESCTDATPTWTMGPSHIPNGFTVTTKECTVCDKATPTVTITEPCGCDATNGVPATNTAAMTTPAGGSAPAASAPACDGEDCGGSGSQSPGGGSPAGSSPEGSSPAGGSPGAAPSGGRTPECDGEDCGGSGSQSPSGSSPGGSSPGGSSPAGGSPAGGSPAGSSPAAAPSGGSSTPECNGEDCGGSGSQSPSGSTPGAASPSGGSTPECDGADCGGSAGMSPSAGSTGGSAMPYSTTTMASCPGPNCRAVASSSPSGVSYGNTSGIVPSPGAAAGLSTNLFATLAVAVLSVAGFAFML</sequence>
<dbReference type="AlphaFoldDB" id="A0A4V5N415"/>